<dbReference type="PROSITE" id="PS00211">
    <property type="entry name" value="ABC_TRANSPORTER_1"/>
    <property type="match status" value="1"/>
</dbReference>
<dbReference type="EMBL" id="JAUSUR010000005">
    <property type="protein sequence ID" value="MDQ0362137.1"/>
    <property type="molecule type" value="Genomic_DNA"/>
</dbReference>
<name>A0ABU0E5J4_9FIRM</name>
<dbReference type="SMART" id="SM00382">
    <property type="entry name" value="AAA"/>
    <property type="match status" value="1"/>
</dbReference>
<feature type="domain" description="ABC transporter" evidence="5">
    <location>
        <begin position="4"/>
        <end position="211"/>
    </location>
</feature>
<keyword evidence="3" id="KW-0547">Nucleotide-binding</keyword>
<dbReference type="InterPro" id="IPR017871">
    <property type="entry name" value="ABC_transporter-like_CS"/>
</dbReference>
<dbReference type="RefSeq" id="WP_307409475.1">
    <property type="nucleotide sequence ID" value="NZ_JAUSUR010000005.1"/>
</dbReference>
<comment type="similarity">
    <text evidence="1">Belongs to the ABC transporter superfamily.</text>
</comment>
<protein>
    <submittedName>
        <fullName evidence="6">ABC transport system ATP-binding protein</fullName>
    </submittedName>
</protein>
<dbReference type="InterPro" id="IPR017911">
    <property type="entry name" value="MacB-like_ATP-bd"/>
</dbReference>
<dbReference type="InterPro" id="IPR027417">
    <property type="entry name" value="P-loop_NTPase"/>
</dbReference>
<dbReference type="InterPro" id="IPR003593">
    <property type="entry name" value="AAA+_ATPase"/>
</dbReference>
<dbReference type="PANTHER" id="PTHR42798">
    <property type="entry name" value="LIPOPROTEIN-RELEASING SYSTEM ATP-BINDING PROTEIN LOLD"/>
    <property type="match status" value="1"/>
</dbReference>
<dbReference type="PROSITE" id="PS50893">
    <property type="entry name" value="ABC_TRANSPORTER_2"/>
    <property type="match status" value="1"/>
</dbReference>
<comment type="caution">
    <text evidence="6">The sequence shown here is derived from an EMBL/GenBank/DDBJ whole genome shotgun (WGS) entry which is preliminary data.</text>
</comment>
<dbReference type="Pfam" id="PF00005">
    <property type="entry name" value="ABC_tran"/>
    <property type="match status" value="1"/>
</dbReference>
<organism evidence="6 7">
    <name type="scientific">Breznakia pachnodae</name>
    <dbReference type="NCBI Taxonomy" id="265178"/>
    <lineage>
        <taxon>Bacteria</taxon>
        <taxon>Bacillati</taxon>
        <taxon>Bacillota</taxon>
        <taxon>Erysipelotrichia</taxon>
        <taxon>Erysipelotrichales</taxon>
        <taxon>Erysipelotrichaceae</taxon>
        <taxon>Breznakia</taxon>
    </lineage>
</organism>
<accession>A0ABU0E5J4</accession>
<evidence type="ECO:0000256" key="3">
    <source>
        <dbReference type="ARBA" id="ARBA00022741"/>
    </source>
</evidence>
<dbReference type="Proteomes" id="UP001230220">
    <property type="component" value="Unassembled WGS sequence"/>
</dbReference>
<evidence type="ECO:0000256" key="1">
    <source>
        <dbReference type="ARBA" id="ARBA00005417"/>
    </source>
</evidence>
<evidence type="ECO:0000259" key="5">
    <source>
        <dbReference type="PROSITE" id="PS50893"/>
    </source>
</evidence>
<keyword evidence="4 6" id="KW-0067">ATP-binding</keyword>
<evidence type="ECO:0000313" key="6">
    <source>
        <dbReference type="EMBL" id="MDQ0362137.1"/>
    </source>
</evidence>
<dbReference type="SUPFAM" id="SSF52540">
    <property type="entry name" value="P-loop containing nucleoside triphosphate hydrolases"/>
    <property type="match status" value="1"/>
</dbReference>
<reference evidence="6 7" key="1">
    <citation type="submission" date="2023-07" db="EMBL/GenBank/DDBJ databases">
        <title>Genomic Encyclopedia of Type Strains, Phase IV (KMG-IV): sequencing the most valuable type-strain genomes for metagenomic binning, comparative biology and taxonomic classification.</title>
        <authorList>
            <person name="Goeker M."/>
        </authorList>
    </citation>
    <scope>NUCLEOTIDE SEQUENCE [LARGE SCALE GENOMIC DNA]</scope>
    <source>
        <strain evidence="6 7">DSM 16784</strain>
    </source>
</reference>
<evidence type="ECO:0000256" key="4">
    <source>
        <dbReference type="ARBA" id="ARBA00022840"/>
    </source>
</evidence>
<proteinExistence type="inferred from homology"/>
<dbReference type="PANTHER" id="PTHR42798:SF6">
    <property type="entry name" value="CELL DIVISION ATP-BINDING PROTEIN FTSE"/>
    <property type="match status" value="1"/>
</dbReference>
<evidence type="ECO:0000313" key="7">
    <source>
        <dbReference type="Proteomes" id="UP001230220"/>
    </source>
</evidence>
<dbReference type="Gene3D" id="3.40.50.300">
    <property type="entry name" value="P-loop containing nucleotide triphosphate hydrolases"/>
    <property type="match status" value="1"/>
</dbReference>
<keyword evidence="2" id="KW-0813">Transport</keyword>
<dbReference type="CDD" id="cd03255">
    <property type="entry name" value="ABC_MJ0796_LolCDE_FtsE"/>
    <property type="match status" value="1"/>
</dbReference>
<dbReference type="GO" id="GO:0005524">
    <property type="term" value="F:ATP binding"/>
    <property type="evidence" value="ECO:0007669"/>
    <property type="project" value="UniProtKB-KW"/>
</dbReference>
<evidence type="ECO:0000256" key="2">
    <source>
        <dbReference type="ARBA" id="ARBA00022448"/>
    </source>
</evidence>
<sequence>METIKLKDVRFSYDNKKEILKGIDYTFERGKIYAIVGPSGCGKTTLLSLLGGLDSPTNGTIFFDSENIETKGLGYHRKKRVSFIFQNYNLIDYLTPLENVQLTTNDKNTKILEKVGLAQDEMKRSVTKLSGGQQQRVAIARALAHDANVILADEPTGNLDETTGEEITQLLKTNAYEMNKCVIIVTHSNQLAKEADVVLRLSKGEIKERKK</sequence>
<keyword evidence="7" id="KW-1185">Reference proteome</keyword>
<gene>
    <name evidence="6" type="ORF">J2S15_002890</name>
</gene>
<dbReference type="InterPro" id="IPR003439">
    <property type="entry name" value="ABC_transporter-like_ATP-bd"/>
</dbReference>